<sequence length="389" mass="43202">MSSKKLIVNELLAFLVHAIDYMDEVSILQICKSNFKEDEISSGKLLLFQSLGKLDEMPSRRRDGTGKSLQDIIDMLKKTDPDDVPDFVAKELSKLPPVTFDHVDVTRLLKDITTLKVEMTNMQSRMEVSEKSNAELRAEIALLRNVGSVSGSSEASKVNTRQEVQNTSVSGFESTNTSASPSTETADQAPPAVAVARASTQAAKTSHVGTLTPTRAYAAVVTTGKPGASQPKRQSKTGEKLTRSSLSALQTSLPKIGQVDEEGFTRVEKKKKRKPCTRNQCGTAPSGPNMLLRPAVPTTQLYISRLHHLTRGEDIVEYLKVKTNWTLRVVRLEARHDVNFKSFVVRVPTQHLQTFLKEDFWPKGVVYPRFRGRLHDTTQRNTTPTTLRA</sequence>
<keyword evidence="2" id="KW-1185">Reference proteome</keyword>
<protein>
    <submittedName>
        <fullName evidence="1">Uncharacterized protein</fullName>
    </submittedName>
</protein>
<dbReference type="EMBL" id="CM056793">
    <property type="protein sequence ID" value="KAJ8714850.1"/>
    <property type="molecule type" value="Genomic_DNA"/>
</dbReference>
<organism evidence="1 2">
    <name type="scientific">Mythimna loreyi</name>
    <dbReference type="NCBI Taxonomy" id="667449"/>
    <lineage>
        <taxon>Eukaryota</taxon>
        <taxon>Metazoa</taxon>
        <taxon>Ecdysozoa</taxon>
        <taxon>Arthropoda</taxon>
        <taxon>Hexapoda</taxon>
        <taxon>Insecta</taxon>
        <taxon>Pterygota</taxon>
        <taxon>Neoptera</taxon>
        <taxon>Endopterygota</taxon>
        <taxon>Lepidoptera</taxon>
        <taxon>Glossata</taxon>
        <taxon>Ditrysia</taxon>
        <taxon>Noctuoidea</taxon>
        <taxon>Noctuidae</taxon>
        <taxon>Noctuinae</taxon>
        <taxon>Hadenini</taxon>
        <taxon>Mythimna</taxon>
    </lineage>
</organism>
<gene>
    <name evidence="1" type="ORF">PYW08_004831</name>
</gene>
<dbReference type="Proteomes" id="UP001231649">
    <property type="component" value="Chromosome 17"/>
</dbReference>
<comment type="caution">
    <text evidence="1">The sequence shown here is derived from an EMBL/GenBank/DDBJ whole genome shotgun (WGS) entry which is preliminary data.</text>
</comment>
<evidence type="ECO:0000313" key="2">
    <source>
        <dbReference type="Proteomes" id="UP001231649"/>
    </source>
</evidence>
<proteinExistence type="predicted"/>
<accession>A0ACC2QDU6</accession>
<name>A0ACC2QDU6_9NEOP</name>
<reference evidence="1" key="1">
    <citation type="submission" date="2023-03" db="EMBL/GenBank/DDBJ databases">
        <title>Chromosome-level genomes of two armyworms, Mythimna separata and Mythimna loreyi, provide insights into the biosynthesis and reception of sex pheromones.</title>
        <authorList>
            <person name="Zhao H."/>
        </authorList>
    </citation>
    <scope>NUCLEOTIDE SEQUENCE</scope>
    <source>
        <strain evidence="1">BeijingLab</strain>
    </source>
</reference>
<evidence type="ECO:0000313" key="1">
    <source>
        <dbReference type="EMBL" id="KAJ8714850.1"/>
    </source>
</evidence>